<feature type="transmembrane region" description="Helical" evidence="2">
    <location>
        <begin position="141"/>
        <end position="161"/>
    </location>
</feature>
<protein>
    <submittedName>
        <fullName evidence="3">Uncharacterized protein</fullName>
    </submittedName>
</protein>
<feature type="region of interest" description="Disordered" evidence="1">
    <location>
        <begin position="1"/>
        <end position="50"/>
    </location>
</feature>
<reference evidence="3" key="1">
    <citation type="submission" date="2021-05" db="EMBL/GenBank/DDBJ databases">
        <authorList>
            <person name="Alioto T."/>
            <person name="Alioto T."/>
            <person name="Gomez Garrido J."/>
        </authorList>
    </citation>
    <scope>NUCLEOTIDE SEQUENCE</scope>
</reference>
<organism evidence="3">
    <name type="scientific">Cacopsylla melanoneura</name>
    <dbReference type="NCBI Taxonomy" id="428564"/>
    <lineage>
        <taxon>Eukaryota</taxon>
        <taxon>Metazoa</taxon>
        <taxon>Ecdysozoa</taxon>
        <taxon>Arthropoda</taxon>
        <taxon>Hexapoda</taxon>
        <taxon>Insecta</taxon>
        <taxon>Pterygota</taxon>
        <taxon>Neoptera</taxon>
        <taxon>Paraneoptera</taxon>
        <taxon>Hemiptera</taxon>
        <taxon>Sternorrhyncha</taxon>
        <taxon>Psylloidea</taxon>
        <taxon>Psyllidae</taxon>
        <taxon>Psyllinae</taxon>
        <taxon>Cacopsylla</taxon>
    </lineage>
</organism>
<dbReference type="EMBL" id="HBUF01650299">
    <property type="protein sequence ID" value="CAG6786786.1"/>
    <property type="molecule type" value="Transcribed_RNA"/>
</dbReference>
<keyword evidence="2" id="KW-0472">Membrane</keyword>
<proteinExistence type="predicted"/>
<evidence type="ECO:0000256" key="2">
    <source>
        <dbReference type="SAM" id="Phobius"/>
    </source>
</evidence>
<sequence length="162" mass="18966">MKRRLKRGGRGRGEERERDRDGGRKRNGEGGGGRERGIENRGDGERERDEEKERGIWRNVEFRITRRESVEKSGNVYKRIILEIKMTPLFTLCAPLHPPVPMLPLLLNPAYNAHSMVHFPSARFFFSFFYSSEIFPRTLNFTYFTLVVTYLLATETLSITFY</sequence>
<feature type="compositionally biased region" description="Basic and acidic residues" evidence="1">
    <location>
        <begin position="11"/>
        <end position="50"/>
    </location>
</feature>
<name>A0A8D9BSN4_9HEMI</name>
<evidence type="ECO:0000313" key="3">
    <source>
        <dbReference type="EMBL" id="CAG6786786.1"/>
    </source>
</evidence>
<keyword evidence="2" id="KW-1133">Transmembrane helix</keyword>
<accession>A0A8D9BSN4</accession>
<feature type="compositionally biased region" description="Basic residues" evidence="1">
    <location>
        <begin position="1"/>
        <end position="10"/>
    </location>
</feature>
<dbReference type="AlphaFoldDB" id="A0A8D9BSN4"/>
<keyword evidence="2" id="KW-0812">Transmembrane</keyword>
<evidence type="ECO:0000256" key="1">
    <source>
        <dbReference type="SAM" id="MobiDB-lite"/>
    </source>
</evidence>